<evidence type="ECO:0000313" key="2">
    <source>
        <dbReference type="Proteomes" id="UP000432089"/>
    </source>
</evidence>
<dbReference type="PANTHER" id="PTHR38460:SF1">
    <property type="entry name" value="TAUTOMERASE YOLI-RELATED"/>
    <property type="match status" value="1"/>
</dbReference>
<reference evidence="1 2" key="1">
    <citation type="submission" date="2019-09" db="EMBL/GenBank/DDBJ databases">
        <title>YIM 132180 draft genome.</title>
        <authorList>
            <person name="Zhang K."/>
        </authorList>
    </citation>
    <scope>NUCLEOTIDE SEQUENCE [LARGE SCALE GENOMIC DNA]</scope>
    <source>
        <strain evidence="1 2">YIM 132180</strain>
    </source>
</reference>
<keyword evidence="2" id="KW-1185">Reference proteome</keyword>
<dbReference type="Pfam" id="PF14552">
    <property type="entry name" value="Tautomerase_2"/>
    <property type="match status" value="1"/>
</dbReference>
<dbReference type="RefSeq" id="WP_150972531.1">
    <property type="nucleotide sequence ID" value="NZ_VZDO01000018.1"/>
</dbReference>
<sequence length="129" mass="14803">MPLLKFHVHTGRTTEEMGRLLDAAHGAMVRSFAVPERDRYQIVHEHEASHMRALDTGLDIPRTERFVLVEVVSRPRPREQKLSFYANLCTDLREQCGIEPSDVMIAFMQNTDDDWSFGDGRAQFVTGEL</sequence>
<protein>
    <submittedName>
        <fullName evidence="1">Tautomerase family protein</fullName>
    </submittedName>
</protein>
<evidence type="ECO:0000313" key="1">
    <source>
        <dbReference type="EMBL" id="KAB0677245.1"/>
    </source>
</evidence>
<dbReference type="InterPro" id="IPR037479">
    <property type="entry name" value="Tauto_MSAD"/>
</dbReference>
<comment type="caution">
    <text evidence="1">The sequence shown here is derived from an EMBL/GenBank/DDBJ whole genome shotgun (WGS) entry which is preliminary data.</text>
</comment>
<dbReference type="AlphaFoldDB" id="A0A7V7PLQ6"/>
<gene>
    <name evidence="1" type="ORF">F6X38_19215</name>
</gene>
<dbReference type="EMBL" id="VZDO01000018">
    <property type="protein sequence ID" value="KAB0677245.1"/>
    <property type="molecule type" value="Genomic_DNA"/>
</dbReference>
<dbReference type="SUPFAM" id="SSF55331">
    <property type="entry name" value="Tautomerase/MIF"/>
    <property type="match status" value="1"/>
</dbReference>
<proteinExistence type="predicted"/>
<organism evidence="1 2">
    <name type="scientific">Plantimonas leprariae</name>
    <dbReference type="NCBI Taxonomy" id="2615207"/>
    <lineage>
        <taxon>Bacteria</taxon>
        <taxon>Pseudomonadati</taxon>
        <taxon>Pseudomonadota</taxon>
        <taxon>Alphaproteobacteria</taxon>
        <taxon>Hyphomicrobiales</taxon>
        <taxon>Aurantimonadaceae</taxon>
        <taxon>Plantimonas</taxon>
    </lineage>
</organism>
<dbReference type="Gene3D" id="3.30.429.10">
    <property type="entry name" value="Macrophage Migration Inhibitory Factor"/>
    <property type="match status" value="1"/>
</dbReference>
<name>A0A7V7PLQ6_9HYPH</name>
<dbReference type="Proteomes" id="UP000432089">
    <property type="component" value="Unassembled WGS sequence"/>
</dbReference>
<dbReference type="PANTHER" id="PTHR38460">
    <property type="entry name" value="TAUTOMERASE YOLI-RELATED"/>
    <property type="match status" value="1"/>
</dbReference>
<accession>A0A7V7PLQ6</accession>
<dbReference type="InterPro" id="IPR014347">
    <property type="entry name" value="Tautomerase/MIF_sf"/>
</dbReference>